<dbReference type="InterPro" id="IPR013519">
    <property type="entry name" value="Int_alpha_beta-p"/>
</dbReference>
<dbReference type="Gene3D" id="2.130.10.130">
    <property type="entry name" value="Integrin alpha, N-terminal"/>
    <property type="match status" value="1"/>
</dbReference>
<dbReference type="PANTHER" id="PTHR36220:SF1">
    <property type="entry name" value="GAMMA TUBULIN COMPLEX COMPONENT C-TERMINAL DOMAIN-CONTAINING PROTEIN"/>
    <property type="match status" value="1"/>
</dbReference>
<dbReference type="SMART" id="SM00191">
    <property type="entry name" value="Int_alpha"/>
    <property type="match status" value="3"/>
</dbReference>
<reference evidence="2" key="1">
    <citation type="submission" date="2021-01" db="EMBL/GenBank/DDBJ databases">
        <authorList>
            <person name="Corre E."/>
            <person name="Pelletier E."/>
            <person name="Niang G."/>
            <person name="Scheremetjew M."/>
            <person name="Finn R."/>
            <person name="Kale V."/>
            <person name="Holt S."/>
            <person name="Cochrane G."/>
            <person name="Meng A."/>
            <person name="Brown T."/>
            <person name="Cohen L."/>
        </authorList>
    </citation>
    <scope>NUCLEOTIDE SEQUENCE</scope>
    <source>
        <strain evidence="2">CCMP125</strain>
    </source>
</reference>
<evidence type="ECO:0000313" key="2">
    <source>
        <dbReference type="EMBL" id="CAD9990173.1"/>
    </source>
</evidence>
<gene>
    <name evidence="2" type="ORF">APAL1065_LOCUS24743</name>
</gene>
<dbReference type="EMBL" id="HBHT01036841">
    <property type="protein sequence ID" value="CAD9990173.1"/>
    <property type="molecule type" value="Transcribed_RNA"/>
</dbReference>
<sequence length="278" mass="29492">MAQIGNDIPGNTLDEEFGYNVALNGNGDTVVASAPFAPCLSGMGRCGRVAVYRFDAVTNMDWVQIGPDIFGFQEDGEFGASVDISFDGNTIVVGAPAPDNDAILGTVSVYTYDGFNWNQVANTIGGLDNLDAFGRSVSMSDDGLTFAIGAPDFNSNEGLVEVYQFDSINNSWEILGGAISNLSQDRDAGWSVSLSGNGRTVTVGIASVDEPSLTGRSQIYTFDSGLQNWVQVGSDILGLFNEDESGYAVSNSFDGRLVAISSVDFNNDQGQVRVFQCQ</sequence>
<dbReference type="AlphaFoldDB" id="A0A7S3DWY7"/>
<dbReference type="PROSITE" id="PS51470">
    <property type="entry name" value="FG_GAP"/>
    <property type="match status" value="1"/>
</dbReference>
<dbReference type="InterPro" id="IPR028994">
    <property type="entry name" value="Integrin_alpha_N"/>
</dbReference>
<name>A0A7S3DWY7_9STRA</name>
<accession>A0A7S3DWY7</accession>
<evidence type="ECO:0000256" key="1">
    <source>
        <dbReference type="PROSITE-ProRule" id="PRU00803"/>
    </source>
</evidence>
<feature type="repeat" description="FG-GAP" evidence="1">
    <location>
        <begin position="64"/>
        <end position="119"/>
    </location>
</feature>
<organism evidence="2">
    <name type="scientific">Entomoneis paludosa</name>
    <dbReference type="NCBI Taxonomy" id="265537"/>
    <lineage>
        <taxon>Eukaryota</taxon>
        <taxon>Sar</taxon>
        <taxon>Stramenopiles</taxon>
        <taxon>Ochrophyta</taxon>
        <taxon>Bacillariophyta</taxon>
        <taxon>Bacillariophyceae</taxon>
        <taxon>Bacillariophycidae</taxon>
        <taxon>Entomoneidaceae</taxon>
        <taxon>Entomoneis</taxon>
    </lineage>
</organism>
<dbReference type="PANTHER" id="PTHR36220">
    <property type="entry name" value="UNNAMED PRODUCT"/>
    <property type="match status" value="1"/>
</dbReference>
<dbReference type="InterPro" id="IPR011043">
    <property type="entry name" value="Gal_Oxase/kelch_b-propeller"/>
</dbReference>
<protein>
    <submittedName>
        <fullName evidence="2">Uncharacterized protein</fullName>
    </submittedName>
</protein>
<dbReference type="SUPFAM" id="SSF50965">
    <property type="entry name" value="Galactose oxidase, central domain"/>
    <property type="match status" value="1"/>
</dbReference>
<proteinExistence type="predicted"/>